<dbReference type="Gene3D" id="3.30.420.10">
    <property type="entry name" value="Ribonuclease H-like superfamily/Ribonuclease H"/>
    <property type="match status" value="1"/>
</dbReference>
<dbReference type="EMBL" id="JAUNZN010000033">
    <property type="protein sequence ID" value="KAK4806959.1"/>
    <property type="molecule type" value="Genomic_DNA"/>
</dbReference>
<dbReference type="PANTHER" id="PTHR37984">
    <property type="entry name" value="PROTEIN CBG26694"/>
    <property type="match status" value="1"/>
</dbReference>
<dbReference type="Pfam" id="PF00665">
    <property type="entry name" value="rve"/>
    <property type="match status" value="1"/>
</dbReference>
<gene>
    <name evidence="2" type="ORF">QYF61_027326</name>
</gene>
<name>A0AAN7RHG4_MYCAM</name>
<protein>
    <recommendedName>
        <fullName evidence="1">Integrase catalytic domain-containing protein</fullName>
    </recommendedName>
</protein>
<evidence type="ECO:0000259" key="1">
    <source>
        <dbReference type="PROSITE" id="PS50994"/>
    </source>
</evidence>
<dbReference type="InterPro" id="IPR036397">
    <property type="entry name" value="RNaseH_sf"/>
</dbReference>
<dbReference type="PANTHER" id="PTHR37984:SF12">
    <property type="entry name" value="RIBONUCLEASE H"/>
    <property type="match status" value="1"/>
</dbReference>
<dbReference type="InterPro" id="IPR012337">
    <property type="entry name" value="RNaseH-like_sf"/>
</dbReference>
<dbReference type="SUPFAM" id="SSF53098">
    <property type="entry name" value="Ribonuclease H-like"/>
    <property type="match status" value="1"/>
</dbReference>
<reference evidence="2 3" key="1">
    <citation type="journal article" date="2023" name="J. Hered.">
        <title>Chromosome-level genome of the wood stork (Mycteria americana) provides insight into avian chromosome evolution.</title>
        <authorList>
            <person name="Flamio R. Jr."/>
            <person name="Ramstad K.M."/>
        </authorList>
    </citation>
    <scope>NUCLEOTIDE SEQUENCE [LARGE SCALE GENOMIC DNA]</scope>
    <source>
        <strain evidence="2">JAX WOST 10</strain>
    </source>
</reference>
<dbReference type="PROSITE" id="PS50994">
    <property type="entry name" value="INTEGRASE"/>
    <property type="match status" value="1"/>
</dbReference>
<organism evidence="2 3">
    <name type="scientific">Mycteria americana</name>
    <name type="common">Wood stork</name>
    <dbReference type="NCBI Taxonomy" id="33587"/>
    <lineage>
        <taxon>Eukaryota</taxon>
        <taxon>Metazoa</taxon>
        <taxon>Chordata</taxon>
        <taxon>Craniata</taxon>
        <taxon>Vertebrata</taxon>
        <taxon>Euteleostomi</taxon>
        <taxon>Archelosauria</taxon>
        <taxon>Archosauria</taxon>
        <taxon>Dinosauria</taxon>
        <taxon>Saurischia</taxon>
        <taxon>Theropoda</taxon>
        <taxon>Coelurosauria</taxon>
        <taxon>Aves</taxon>
        <taxon>Neognathae</taxon>
        <taxon>Neoaves</taxon>
        <taxon>Aequornithes</taxon>
        <taxon>Ciconiiformes</taxon>
        <taxon>Ciconiidae</taxon>
        <taxon>Mycteria</taxon>
    </lineage>
</organism>
<evidence type="ECO:0000313" key="2">
    <source>
        <dbReference type="EMBL" id="KAK4806959.1"/>
    </source>
</evidence>
<accession>A0AAN7RHG4</accession>
<keyword evidence="3" id="KW-1185">Reference proteome</keyword>
<sequence length="202" mass="22690">MPNLGDSVNLQMDFIHMPKYCNLEYVLVITDMFSGWVEAYPCKHADATIVAKKLLRDLIPRCGIPLTIDSDRGTHFTSHLIQNICKALNIKQHLHCTYHPQSSGAVERRNSDLKSKLAKICEETGLKWPDALPLALMHMRSTANTKHGLSPHEIFVEWPMRLPHSPLEAPHKLDLQLADDSIALLRVLDSSSVGMGQAQTQH</sequence>
<proteinExistence type="predicted"/>
<feature type="domain" description="Integrase catalytic" evidence="1">
    <location>
        <begin position="1"/>
        <end position="159"/>
    </location>
</feature>
<dbReference type="Proteomes" id="UP001333110">
    <property type="component" value="Unassembled WGS sequence"/>
</dbReference>
<comment type="caution">
    <text evidence="2">The sequence shown here is derived from an EMBL/GenBank/DDBJ whole genome shotgun (WGS) entry which is preliminary data.</text>
</comment>
<dbReference type="GO" id="GO:0003676">
    <property type="term" value="F:nucleic acid binding"/>
    <property type="evidence" value="ECO:0007669"/>
    <property type="project" value="InterPro"/>
</dbReference>
<evidence type="ECO:0000313" key="3">
    <source>
        <dbReference type="Proteomes" id="UP001333110"/>
    </source>
</evidence>
<dbReference type="AlphaFoldDB" id="A0AAN7RHG4"/>
<dbReference type="InterPro" id="IPR001584">
    <property type="entry name" value="Integrase_cat-core"/>
</dbReference>
<dbReference type="InterPro" id="IPR050951">
    <property type="entry name" value="Retrovirus_Pol_polyprotein"/>
</dbReference>
<dbReference type="GO" id="GO:0015074">
    <property type="term" value="P:DNA integration"/>
    <property type="evidence" value="ECO:0007669"/>
    <property type="project" value="InterPro"/>
</dbReference>